<evidence type="ECO:0000256" key="5">
    <source>
        <dbReference type="ARBA" id="ARBA00022884"/>
    </source>
</evidence>
<evidence type="ECO:0000256" key="1">
    <source>
        <dbReference type="ARBA" id="ARBA00004072"/>
    </source>
</evidence>
<dbReference type="SMART" id="SM00739">
    <property type="entry name" value="KOW"/>
    <property type="match status" value="1"/>
</dbReference>
<evidence type="ECO:0000313" key="14">
    <source>
        <dbReference type="EMBL" id="MCB8562406.1"/>
    </source>
</evidence>
<dbReference type="InterPro" id="IPR005824">
    <property type="entry name" value="KOW"/>
</dbReference>
<dbReference type="GeneID" id="70578913"/>
<reference evidence="13" key="2">
    <citation type="journal article" date="2020" name="Microbiol. Resour. Announc.">
        <title>Complete Genome Sequence of Faecalibacillus intestinalis JCM 34082, Isolated from Feces from a Healthy Japanese Female.</title>
        <authorList>
            <person name="Sakamoto M."/>
            <person name="Ikeyama N."/>
            <person name="Toyoda A."/>
            <person name="Murakami T."/>
            <person name="Mori H."/>
            <person name="Ohkuma M."/>
        </authorList>
    </citation>
    <scope>NUCLEOTIDE SEQUENCE</scope>
    <source>
        <strain evidence="13">14EGH31</strain>
    </source>
</reference>
<keyword evidence="16" id="KW-1185">Reference proteome</keyword>
<name>A0A2T3FKR7_9FIRM</name>
<dbReference type="GO" id="GO:0006412">
    <property type="term" value="P:translation"/>
    <property type="evidence" value="ECO:0007669"/>
    <property type="project" value="UniProtKB-UniRule"/>
</dbReference>
<dbReference type="GO" id="GO:0019843">
    <property type="term" value="F:rRNA binding"/>
    <property type="evidence" value="ECO:0007669"/>
    <property type="project" value="UniProtKB-UniRule"/>
</dbReference>
<evidence type="ECO:0000256" key="3">
    <source>
        <dbReference type="ARBA" id="ARBA00011838"/>
    </source>
</evidence>
<keyword evidence="7 10" id="KW-0687">Ribonucleoprotein</keyword>
<keyword evidence="6 10" id="KW-0689">Ribosomal protein</keyword>
<evidence type="ECO:0000256" key="7">
    <source>
        <dbReference type="ARBA" id="ARBA00023274"/>
    </source>
</evidence>
<feature type="domain" description="KOW" evidence="12">
    <location>
        <begin position="2"/>
        <end position="29"/>
    </location>
</feature>
<dbReference type="RefSeq" id="WP_032089445.1">
    <property type="nucleotide sequence ID" value="NZ_AP024085.1"/>
</dbReference>
<dbReference type="InterPro" id="IPR008991">
    <property type="entry name" value="Translation_prot_SH3-like_sf"/>
</dbReference>
<comment type="subunit">
    <text evidence="3 10">Part of the 50S ribosomal subunit.</text>
</comment>
<evidence type="ECO:0000256" key="11">
    <source>
        <dbReference type="RuleBase" id="RU003477"/>
    </source>
</evidence>
<dbReference type="GO" id="GO:1990904">
    <property type="term" value="C:ribonucleoprotein complex"/>
    <property type="evidence" value="ECO:0007669"/>
    <property type="project" value="UniProtKB-KW"/>
</dbReference>
<protein>
    <recommendedName>
        <fullName evidence="8 10">Large ribosomal subunit protein uL24</fullName>
    </recommendedName>
</protein>
<sequence length="112" mass="12101">MKIRVGDTVVVIAGKDKGKTGEVLQVLAKEERVIVEGVNMVTKHVKPSQADPEGGIVNKEAPIHVSNVAFYDSKSKSAVKLGYKVSVDENGKKTKVRVNKKTGAEVDSKKKK</sequence>
<evidence type="ECO:0000256" key="6">
    <source>
        <dbReference type="ARBA" id="ARBA00022980"/>
    </source>
</evidence>
<evidence type="ECO:0000256" key="4">
    <source>
        <dbReference type="ARBA" id="ARBA00022730"/>
    </source>
</evidence>
<dbReference type="InterPro" id="IPR057264">
    <property type="entry name" value="Ribosomal_uL24_C"/>
</dbReference>
<evidence type="ECO:0000259" key="12">
    <source>
        <dbReference type="SMART" id="SM00739"/>
    </source>
</evidence>
<dbReference type="GO" id="GO:0005840">
    <property type="term" value="C:ribosome"/>
    <property type="evidence" value="ECO:0007669"/>
    <property type="project" value="UniProtKB-KW"/>
</dbReference>
<reference evidence="14" key="4">
    <citation type="submission" date="2021-10" db="EMBL/GenBank/DDBJ databases">
        <title>Collection of gut derived symbiotic bacterial strains cultured from healthy donors.</title>
        <authorList>
            <person name="Lin H."/>
            <person name="Littmann E."/>
            <person name="Kohout C."/>
            <person name="Pamer E.G."/>
        </authorList>
    </citation>
    <scope>NUCLEOTIDE SEQUENCE</scope>
    <source>
        <strain evidence="14">DFI.5.2</strain>
    </source>
</reference>
<evidence type="ECO:0000256" key="10">
    <source>
        <dbReference type="HAMAP-Rule" id="MF_01326"/>
    </source>
</evidence>
<evidence type="ECO:0000313" key="16">
    <source>
        <dbReference type="Proteomes" id="UP000240974"/>
    </source>
</evidence>
<comment type="similarity">
    <text evidence="2 10 11">Belongs to the universal ribosomal protein uL24 family.</text>
</comment>
<reference evidence="15 16" key="1">
    <citation type="journal article" date="2019" name="Int. J. Syst. Evol. Microbiol.">
        <title>Faecalibacillus intestinalis gen. nov., sp. nov. and Faecalibacillus faecis sp. nov., isolated from human faeces.</title>
        <authorList>
            <person name="Seo B."/>
            <person name="Jeon K."/>
            <person name="Baek I."/>
            <person name="Lee Y.M."/>
            <person name="Baek K."/>
            <person name="Ko G."/>
        </authorList>
    </citation>
    <scope>NUCLEOTIDE SEQUENCE [LARGE SCALE GENOMIC DNA]</scope>
    <source>
        <strain evidence="15 16">SNUG30099</strain>
    </source>
</reference>
<evidence type="ECO:0000313" key="17">
    <source>
        <dbReference type="Proteomes" id="UP000593842"/>
    </source>
</evidence>
<comment type="function">
    <text evidence="1 10">One of two assembly initiator proteins, it binds directly to the 5'-end of the 23S rRNA, where it nucleates assembly of the 50S subunit.</text>
</comment>
<dbReference type="Pfam" id="PF00467">
    <property type="entry name" value="KOW"/>
    <property type="match status" value="1"/>
</dbReference>
<dbReference type="EMBL" id="PYLQ01000030">
    <property type="protein sequence ID" value="PST35853.1"/>
    <property type="molecule type" value="Genomic_DNA"/>
</dbReference>
<comment type="function">
    <text evidence="9 10">One of the proteins that surrounds the polypeptide exit tunnel on the outside of the subunit.</text>
</comment>
<dbReference type="FunFam" id="2.30.30.30:FF:000004">
    <property type="entry name" value="50S ribosomal protein L24"/>
    <property type="match status" value="1"/>
</dbReference>
<dbReference type="PROSITE" id="PS01108">
    <property type="entry name" value="RIBOSOMAL_L24"/>
    <property type="match status" value="1"/>
</dbReference>
<keyword evidence="4 10" id="KW-0699">rRNA-binding</keyword>
<dbReference type="GO" id="GO:0003735">
    <property type="term" value="F:structural constituent of ribosome"/>
    <property type="evidence" value="ECO:0007669"/>
    <property type="project" value="InterPro"/>
</dbReference>
<organism evidence="15 16">
    <name type="scientific">Faecalibacillus intestinalis</name>
    <dbReference type="NCBI Taxonomy" id="1982626"/>
    <lineage>
        <taxon>Bacteria</taxon>
        <taxon>Bacillati</taxon>
        <taxon>Bacillota</taxon>
        <taxon>Erysipelotrichia</taxon>
        <taxon>Erysipelotrichales</taxon>
        <taxon>Coprobacillaceae</taxon>
        <taxon>Faecalibacillus</taxon>
    </lineage>
</organism>
<dbReference type="InterPro" id="IPR003256">
    <property type="entry name" value="Ribosomal_uL24"/>
</dbReference>
<dbReference type="SUPFAM" id="SSF50104">
    <property type="entry name" value="Translation proteins SH3-like domain"/>
    <property type="match status" value="1"/>
</dbReference>
<accession>A0A2T3FKR7</accession>
<dbReference type="Proteomes" id="UP001197827">
    <property type="component" value="Unassembled WGS sequence"/>
</dbReference>
<evidence type="ECO:0000313" key="15">
    <source>
        <dbReference type="EMBL" id="PST35853.1"/>
    </source>
</evidence>
<dbReference type="EMBL" id="AP024085">
    <property type="protein sequence ID" value="BCL56771.1"/>
    <property type="molecule type" value="Genomic_DNA"/>
</dbReference>
<proteinExistence type="inferred from homology"/>
<dbReference type="PANTHER" id="PTHR12903">
    <property type="entry name" value="MITOCHONDRIAL RIBOSOMAL PROTEIN L24"/>
    <property type="match status" value="1"/>
</dbReference>
<dbReference type="AlphaFoldDB" id="A0A2T3FKR7"/>
<dbReference type="InterPro" id="IPR041988">
    <property type="entry name" value="Ribosomal_uL24_KOW"/>
</dbReference>
<evidence type="ECO:0000313" key="13">
    <source>
        <dbReference type="EMBL" id="BCL56771.1"/>
    </source>
</evidence>
<dbReference type="Proteomes" id="UP000240974">
    <property type="component" value="Unassembled WGS sequence"/>
</dbReference>
<keyword evidence="5 10" id="KW-0694">RNA-binding</keyword>
<dbReference type="HAMAP" id="MF_01326_B">
    <property type="entry name" value="Ribosomal_uL24_B"/>
    <property type="match status" value="1"/>
</dbReference>
<dbReference type="InterPro" id="IPR005825">
    <property type="entry name" value="Ribosomal_uL24_CS"/>
</dbReference>
<dbReference type="Pfam" id="PF17136">
    <property type="entry name" value="ribosomal_L24"/>
    <property type="match status" value="1"/>
</dbReference>
<evidence type="ECO:0000256" key="2">
    <source>
        <dbReference type="ARBA" id="ARBA00010618"/>
    </source>
</evidence>
<dbReference type="Gene3D" id="2.30.30.30">
    <property type="match status" value="1"/>
</dbReference>
<dbReference type="InterPro" id="IPR014722">
    <property type="entry name" value="Rib_uL2_dom2"/>
</dbReference>
<reference evidence="17" key="3">
    <citation type="submission" date="2020-09" db="EMBL/GenBank/DDBJ databases">
        <title>Complete genome sequencing of Faecalibacillus intestinalis strain 14EGH31.</title>
        <authorList>
            <person name="Sakamoto M."/>
            <person name="Murakami T."/>
            <person name="Mori H."/>
        </authorList>
    </citation>
    <scope>NUCLEOTIDE SEQUENCE [LARGE SCALE GENOMIC DNA]</scope>
    <source>
        <strain evidence="17">14EGH31</strain>
    </source>
</reference>
<dbReference type="EMBL" id="JAJDKQ010000022">
    <property type="protein sequence ID" value="MCB8562406.1"/>
    <property type="molecule type" value="Genomic_DNA"/>
</dbReference>
<dbReference type="KEGG" id="fit:Fi14EGH31_04830"/>
<dbReference type="NCBIfam" id="TIGR01079">
    <property type="entry name" value="rplX_bact"/>
    <property type="match status" value="1"/>
</dbReference>
<gene>
    <name evidence="10 13" type="primary">rplX</name>
    <name evidence="15" type="ORF">C7U54_13610</name>
    <name evidence="13" type="ORF">Fi14EGH31_04830</name>
    <name evidence="14" type="ORF">LJD74_10400</name>
</gene>
<evidence type="ECO:0000256" key="9">
    <source>
        <dbReference type="ARBA" id="ARBA00058688"/>
    </source>
</evidence>
<dbReference type="Proteomes" id="UP000593842">
    <property type="component" value="Chromosome"/>
</dbReference>
<dbReference type="CDD" id="cd06089">
    <property type="entry name" value="KOW_RPL26"/>
    <property type="match status" value="1"/>
</dbReference>
<evidence type="ECO:0000256" key="8">
    <source>
        <dbReference type="ARBA" id="ARBA00035206"/>
    </source>
</evidence>